<proteinExistence type="predicted"/>
<gene>
    <name evidence="3" type="ORF">C1SCF055_LOCUS32363</name>
</gene>
<evidence type="ECO:0000256" key="2">
    <source>
        <dbReference type="SAM" id="SignalP"/>
    </source>
</evidence>
<keyword evidence="1" id="KW-0472">Membrane</keyword>
<keyword evidence="1" id="KW-1133">Transmembrane helix</keyword>
<dbReference type="Proteomes" id="UP001152797">
    <property type="component" value="Unassembled WGS sequence"/>
</dbReference>
<keyword evidence="5" id="KW-1185">Reference proteome</keyword>
<sequence length="280" mass="31420">MVWICRSCLLSLLSAGSGFAGLAFLSPRSIWSGGGGKRHPVITWAEPLTSERSVEELLGQSLPFLTDTHLLAKNISYEGPLASLHGQEEYSKAMEQWQRLLPERLEGFEVSEMEAWQLEPGLITARWRVSFVAPLPPTLKLLELPEDVPKIPGAAVRVETTMRAELTLDSSGRVVRHEEAIAAGFGMLDAVARYELLTARRQEADPFTWYWRVLKETSLEEMAFYTNNQASTEELEWKFNEMVLRNFFYGAVLGVAFWITLKLTIAARMANLLEERAGGG</sequence>
<dbReference type="EMBL" id="CAMXCT030003891">
    <property type="protein sequence ID" value="CAL4794063.1"/>
    <property type="molecule type" value="Genomic_DNA"/>
</dbReference>
<reference evidence="3" key="1">
    <citation type="submission" date="2022-10" db="EMBL/GenBank/DDBJ databases">
        <authorList>
            <person name="Chen Y."/>
            <person name="Dougan E. K."/>
            <person name="Chan C."/>
            <person name="Rhodes N."/>
            <person name="Thang M."/>
        </authorList>
    </citation>
    <scope>NUCLEOTIDE SEQUENCE</scope>
</reference>
<comment type="caution">
    <text evidence="3">The sequence shown here is derived from an EMBL/GenBank/DDBJ whole genome shotgun (WGS) entry which is preliminary data.</text>
</comment>
<feature type="chain" id="PRO_5043271184" description="Transmembrane protein" evidence="2">
    <location>
        <begin position="21"/>
        <end position="280"/>
    </location>
</feature>
<protein>
    <recommendedName>
        <fullName evidence="6">Transmembrane protein</fullName>
    </recommendedName>
</protein>
<feature type="transmembrane region" description="Helical" evidence="1">
    <location>
        <begin position="247"/>
        <end position="267"/>
    </location>
</feature>
<dbReference type="OrthoDB" id="441103at2759"/>
<evidence type="ECO:0000256" key="1">
    <source>
        <dbReference type="SAM" id="Phobius"/>
    </source>
</evidence>
<evidence type="ECO:0000313" key="4">
    <source>
        <dbReference type="EMBL" id="CAL4794063.1"/>
    </source>
</evidence>
<name>A0A9P1DBN8_9DINO</name>
<dbReference type="AlphaFoldDB" id="A0A9P1DBN8"/>
<dbReference type="EMBL" id="CAMXCT020003891">
    <property type="protein sequence ID" value="CAL1160126.1"/>
    <property type="molecule type" value="Genomic_DNA"/>
</dbReference>
<organism evidence="3">
    <name type="scientific">Cladocopium goreaui</name>
    <dbReference type="NCBI Taxonomy" id="2562237"/>
    <lineage>
        <taxon>Eukaryota</taxon>
        <taxon>Sar</taxon>
        <taxon>Alveolata</taxon>
        <taxon>Dinophyceae</taxon>
        <taxon>Suessiales</taxon>
        <taxon>Symbiodiniaceae</taxon>
        <taxon>Cladocopium</taxon>
    </lineage>
</organism>
<accession>A0A9P1DBN8</accession>
<evidence type="ECO:0000313" key="5">
    <source>
        <dbReference type="Proteomes" id="UP001152797"/>
    </source>
</evidence>
<feature type="signal peptide" evidence="2">
    <location>
        <begin position="1"/>
        <end position="20"/>
    </location>
</feature>
<dbReference type="EMBL" id="CAMXCT010003891">
    <property type="protein sequence ID" value="CAI4006751.1"/>
    <property type="molecule type" value="Genomic_DNA"/>
</dbReference>
<keyword evidence="2" id="KW-0732">Signal</keyword>
<reference evidence="4 5" key="2">
    <citation type="submission" date="2024-05" db="EMBL/GenBank/DDBJ databases">
        <authorList>
            <person name="Chen Y."/>
            <person name="Shah S."/>
            <person name="Dougan E. K."/>
            <person name="Thang M."/>
            <person name="Chan C."/>
        </authorList>
    </citation>
    <scope>NUCLEOTIDE SEQUENCE [LARGE SCALE GENOMIC DNA]</scope>
</reference>
<evidence type="ECO:0000313" key="3">
    <source>
        <dbReference type="EMBL" id="CAI4006751.1"/>
    </source>
</evidence>
<keyword evidence="1" id="KW-0812">Transmembrane</keyword>
<evidence type="ECO:0008006" key="6">
    <source>
        <dbReference type="Google" id="ProtNLM"/>
    </source>
</evidence>